<dbReference type="InterPro" id="IPR027417">
    <property type="entry name" value="P-loop_NTPase"/>
</dbReference>
<reference evidence="3 4" key="1">
    <citation type="submission" date="2021-05" db="EMBL/GenBank/DDBJ databases">
        <title>Draft Whole Genome Sequencing Of Biosensor Chromobacterium violaceum Strain CV026 Reveals A Regulatory RNA In Chromobacterium violaceum Phenotype Regulatory Network.</title>
        <authorList>
            <person name="Hong K.W."/>
            <person name="Chan K.G."/>
            <person name="Chang C.-Y."/>
        </authorList>
    </citation>
    <scope>NUCLEOTIDE SEQUENCE [LARGE SCALE GENOMIC DNA]</scope>
    <source>
        <strain evidence="3 4">ATCC 31532</strain>
    </source>
</reference>
<comment type="caution">
    <text evidence="3">The sequence shown here is derived from an EMBL/GenBank/DDBJ whole genome shotgun (WGS) entry which is preliminary data.</text>
</comment>
<dbReference type="Pfam" id="PF13476">
    <property type="entry name" value="AAA_23"/>
    <property type="match status" value="1"/>
</dbReference>
<feature type="domain" description="Rad50/SbcC-type AAA" evidence="2">
    <location>
        <begin position="9"/>
        <end position="236"/>
    </location>
</feature>
<keyword evidence="1" id="KW-0175">Coiled coil</keyword>
<protein>
    <submittedName>
        <fullName evidence="3">DNA sulfur modification protein DndD</fullName>
    </submittedName>
</protein>
<accession>A0ABS7F879</accession>
<proteinExistence type="predicted"/>
<dbReference type="InterPro" id="IPR017599">
    <property type="entry name" value="DNA_S_DndD"/>
</dbReference>
<dbReference type="PANTHER" id="PTHR32114:SF2">
    <property type="entry name" value="ABC TRANSPORTER ABCH.3"/>
    <property type="match status" value="1"/>
</dbReference>
<dbReference type="GeneID" id="89683474"/>
<dbReference type="Proteomes" id="UP000711178">
    <property type="component" value="Unassembled WGS sequence"/>
</dbReference>
<evidence type="ECO:0000313" key="3">
    <source>
        <dbReference type="EMBL" id="MBW8286293.1"/>
    </source>
</evidence>
<dbReference type="InterPro" id="IPR038729">
    <property type="entry name" value="Rad50/SbcC_AAA"/>
</dbReference>
<dbReference type="Gene3D" id="3.40.50.300">
    <property type="entry name" value="P-loop containing nucleotide triphosphate hydrolases"/>
    <property type="match status" value="2"/>
</dbReference>
<sequence length="654" mass="72842">MAKITFTDISIENLGPFRERQTLPLSVRDGKPVILIKALNGSGKTTLLTAIQIALYGYKAINLARKSEYDQLIQSLLRQDAVGNAAVEVNLLVEVGGRQQPVAVRREWRASAGSLQENMTVSSHGMIDMAFTESWDEFINGILPAELVQLFLFDGEKIEALASPDRLPDLLRRATEVFLGLGGIDSLATDLKAVERRTNLRNKESSGEHAKLREDAEKFAQQLEETEQSITVLQQKRASLQNTLDAATSELEHYKLDAQRQGLTAYEQAAELKAEVDSARKRNEQAQAELIDAIEHPLLPLTWLGPLWDKYKAQWDVDQLAQNATLLASEFEKRDSRLLQQLPLPSTEKQRLAELLQADLLKFKAENVRQPVLQAGGNPHEIQPRLEQAVSSLQQCVAQVAQTESTLSKAERAVGKIPAEAQLSSVLGGLQQRAHKVAKTESDLLVLTAKLSELQTYRIHTETRLNAAHKRLQEEFKDKALEQHGLQAAGRAKKALLVFRERLLASKAAWLSDMITQSFQQLLRKKRLVAKVNVDPDTYTVSIIDTAGHMLPMERLSAGERQILAISVLSALIQERKGRFPVVVDTPLARLDQKHRESLINNFFGKVSHQVLVLSTDEEVHGPAYTALQPYMAASMGLEFDEVRRSTSVVAAEI</sequence>
<dbReference type="EMBL" id="JAHDTB010000001">
    <property type="protein sequence ID" value="MBW8286293.1"/>
    <property type="molecule type" value="Genomic_DNA"/>
</dbReference>
<evidence type="ECO:0000256" key="1">
    <source>
        <dbReference type="SAM" id="Coils"/>
    </source>
</evidence>
<name>A0ABS7F879_9NEIS</name>
<evidence type="ECO:0000313" key="4">
    <source>
        <dbReference type="Proteomes" id="UP000711178"/>
    </source>
</evidence>
<dbReference type="NCBIfam" id="TIGR03185">
    <property type="entry name" value="DNA_S_dndD"/>
    <property type="match status" value="1"/>
</dbReference>
<dbReference type="SUPFAM" id="SSF52540">
    <property type="entry name" value="P-loop containing nucleoside triphosphate hydrolases"/>
    <property type="match status" value="1"/>
</dbReference>
<dbReference type="RefSeq" id="WP_043571652.1">
    <property type="nucleotide sequence ID" value="NZ_CP142381.1"/>
</dbReference>
<organism evidence="3 4">
    <name type="scientific">Chromobacterium subtsugae</name>
    <dbReference type="NCBI Taxonomy" id="251747"/>
    <lineage>
        <taxon>Bacteria</taxon>
        <taxon>Pseudomonadati</taxon>
        <taxon>Pseudomonadota</taxon>
        <taxon>Betaproteobacteria</taxon>
        <taxon>Neisseriales</taxon>
        <taxon>Chromobacteriaceae</taxon>
        <taxon>Chromobacterium</taxon>
    </lineage>
</organism>
<keyword evidence="4" id="KW-1185">Reference proteome</keyword>
<feature type="coiled-coil region" evidence="1">
    <location>
        <begin position="209"/>
        <end position="296"/>
    </location>
</feature>
<evidence type="ECO:0000259" key="2">
    <source>
        <dbReference type="Pfam" id="PF13476"/>
    </source>
</evidence>
<dbReference type="PANTHER" id="PTHR32114">
    <property type="entry name" value="ABC TRANSPORTER ABCH.3"/>
    <property type="match status" value="1"/>
</dbReference>
<gene>
    <name evidence="3" type="primary">dndD</name>
    <name evidence="3" type="ORF">KIF53_01405</name>
</gene>